<feature type="region of interest" description="Disordered" evidence="1">
    <location>
        <begin position="1"/>
        <end position="21"/>
    </location>
</feature>
<keyword evidence="4" id="KW-1185">Reference proteome</keyword>
<evidence type="ECO:0000313" key="3">
    <source>
        <dbReference type="EMBL" id="NMG75162.1"/>
    </source>
</evidence>
<dbReference type="SUPFAM" id="SSF56300">
    <property type="entry name" value="Metallo-dependent phosphatases"/>
    <property type="match status" value="1"/>
</dbReference>
<name>A0ABX1QCE7_9RHOO</name>
<dbReference type="Proteomes" id="UP000648984">
    <property type="component" value="Unassembled WGS sequence"/>
</dbReference>
<dbReference type="EMBL" id="WTVQ01000014">
    <property type="protein sequence ID" value="NMG75162.1"/>
    <property type="molecule type" value="Genomic_DNA"/>
</dbReference>
<dbReference type="InterPro" id="IPR050126">
    <property type="entry name" value="Ap4A_hydrolase"/>
</dbReference>
<organism evidence="3 4">
    <name type="scientific">Aromatoleum diolicum</name>
    <dbReference type="NCBI Taxonomy" id="75796"/>
    <lineage>
        <taxon>Bacteria</taxon>
        <taxon>Pseudomonadati</taxon>
        <taxon>Pseudomonadota</taxon>
        <taxon>Betaproteobacteria</taxon>
        <taxon>Rhodocyclales</taxon>
        <taxon>Rhodocyclaceae</taxon>
        <taxon>Aromatoleum</taxon>
    </lineage>
</organism>
<evidence type="ECO:0000256" key="1">
    <source>
        <dbReference type="SAM" id="MobiDB-lite"/>
    </source>
</evidence>
<sequence>MQWTQHRSPPGQRAPSASTSPGTVVYAIGDIHGRIDLLDAIHQGIEQDAKLRPARRRLLVYLGDYISRGPDSRAVVDRVIGWRPQGGTRGVAQNFDVVALKGNHEELLLRFLDGDLFVGRHWLGYGGADTLAHYGGPLGDPRSCDADALAAARARLSAAMPREHRAFLRGLVTSHREGDYFFAHAGILPGVPLEGQSDRDLVWIRNRFLRSDADHGAVVVHGHCIAAEPEVRHNRIGIDTGAYDSGVLTCLVLDGAERSFLQTGPSIRNGPAEARGAVCPDSSQ</sequence>
<evidence type="ECO:0000313" key="4">
    <source>
        <dbReference type="Proteomes" id="UP000648984"/>
    </source>
</evidence>
<dbReference type="PANTHER" id="PTHR42850:SF4">
    <property type="entry name" value="ZINC-DEPENDENT ENDOPOLYPHOSPHATASE"/>
    <property type="match status" value="1"/>
</dbReference>
<dbReference type="PANTHER" id="PTHR42850">
    <property type="entry name" value="METALLOPHOSPHOESTERASE"/>
    <property type="match status" value="1"/>
</dbReference>
<feature type="domain" description="Calcineurin-like phosphoesterase" evidence="2">
    <location>
        <begin position="25"/>
        <end position="132"/>
    </location>
</feature>
<evidence type="ECO:0000259" key="2">
    <source>
        <dbReference type="Pfam" id="PF00149"/>
    </source>
</evidence>
<reference evidence="3 4" key="1">
    <citation type="submission" date="2019-12" db="EMBL/GenBank/DDBJ databases">
        <title>Comparative genomics gives insights into the taxonomy of the Azoarcus-Aromatoleum group and reveals separate origins of nif in the plant-associated Azoarcus and non-plant-associated Aromatoleum sub-groups.</title>
        <authorList>
            <person name="Lafos M."/>
            <person name="Maluk M."/>
            <person name="Batista M."/>
            <person name="Junghare M."/>
            <person name="Carmona M."/>
            <person name="Faoro H."/>
            <person name="Cruz L.M."/>
            <person name="Battistoni F."/>
            <person name="De Souza E."/>
            <person name="Pedrosa F."/>
            <person name="Chen W.-M."/>
            <person name="Poole P.S."/>
            <person name="Dixon R.A."/>
            <person name="James E.K."/>
        </authorList>
    </citation>
    <scope>NUCLEOTIDE SEQUENCE [LARGE SCALE GENOMIC DNA]</scope>
    <source>
        <strain evidence="3 4">22Lin</strain>
    </source>
</reference>
<dbReference type="Pfam" id="PF00149">
    <property type="entry name" value="Metallophos"/>
    <property type="match status" value="1"/>
</dbReference>
<feature type="region of interest" description="Disordered" evidence="1">
    <location>
        <begin position="264"/>
        <end position="284"/>
    </location>
</feature>
<comment type="caution">
    <text evidence="3">The sequence shown here is derived from an EMBL/GenBank/DDBJ whole genome shotgun (WGS) entry which is preliminary data.</text>
</comment>
<protein>
    <submittedName>
        <fullName evidence="3">Serine/threonine protein phosphatase</fullName>
    </submittedName>
</protein>
<dbReference type="Gene3D" id="3.60.21.10">
    <property type="match status" value="1"/>
</dbReference>
<accession>A0ABX1QCE7</accession>
<dbReference type="InterPro" id="IPR029052">
    <property type="entry name" value="Metallo-depent_PP-like"/>
</dbReference>
<proteinExistence type="predicted"/>
<dbReference type="InterPro" id="IPR004843">
    <property type="entry name" value="Calcineurin-like_PHP"/>
</dbReference>
<gene>
    <name evidence="3" type="ORF">GPA25_10385</name>
</gene>